<dbReference type="OrthoDB" id="3470290at2759"/>
<name>A0A4S8R6C3_9HELO</name>
<comment type="caution">
    <text evidence="1">The sequence shown here is derived from an EMBL/GenBank/DDBJ whole genome shotgun (WGS) entry which is preliminary data.</text>
</comment>
<sequence length="397" mass="44976">MARQIREHIPVVNVQPTFHLIEAEILDLSYDALVLQVDGNVRLDQTARDPDAWRARVGVEVAGGPNGIPPGQIATKLAEIPTGPHLRDRCTMSLSGQLGTLGAPGAQPRMLLVVRVDDPHDDTLQPPPLGIAIGKANHDIFLRRAVSHIMSRARNIRRGIPNDFVRNDKDQVNANRWQMSSPRSIAFPLIGCRTGYGFINAAENILSAILGWYRDPRPAQLFDTPASRVLDIPDIYLVIPPRTTLNVRILKPASIRSAWEKAWDRYLPPALGIPPVRYAKAVEDNLNDQIRQHSTRYWTPGLGQMLLVDGVDNVAGGFPLNLAPWVPENITDAWIRRFNIQANEKYELQKYGLRVWQRKMLIPQDNQRVQTIRNDEYVSQFEYISEHWQTKGRYQLQ</sequence>
<reference evidence="1 2" key="1">
    <citation type="submission" date="2017-12" db="EMBL/GenBank/DDBJ databases">
        <title>Comparative genomics of Botrytis spp.</title>
        <authorList>
            <person name="Valero-Jimenez C.A."/>
            <person name="Tapia P."/>
            <person name="Veloso J."/>
            <person name="Silva-Moreno E."/>
            <person name="Staats M."/>
            <person name="Valdes J.H."/>
            <person name="Van Kan J.A.L."/>
        </authorList>
    </citation>
    <scope>NUCLEOTIDE SEQUENCE [LARGE SCALE GENOMIC DNA]</scope>
    <source>
        <strain evidence="1 2">MUCL435</strain>
    </source>
</reference>
<dbReference type="AlphaFoldDB" id="A0A4S8R6C3"/>
<dbReference type="EMBL" id="PQXL01000058">
    <property type="protein sequence ID" value="THV53150.1"/>
    <property type="molecule type" value="Genomic_DNA"/>
</dbReference>
<keyword evidence="2" id="KW-1185">Reference proteome</keyword>
<dbReference type="Proteomes" id="UP000308671">
    <property type="component" value="Unassembled WGS sequence"/>
</dbReference>
<gene>
    <name evidence="1" type="ORF">BGAL_0058g00250</name>
</gene>
<evidence type="ECO:0000313" key="1">
    <source>
        <dbReference type="EMBL" id="THV53150.1"/>
    </source>
</evidence>
<proteinExistence type="predicted"/>
<accession>A0A4S8R6C3</accession>
<organism evidence="1 2">
    <name type="scientific">Botrytis galanthina</name>
    <dbReference type="NCBI Taxonomy" id="278940"/>
    <lineage>
        <taxon>Eukaryota</taxon>
        <taxon>Fungi</taxon>
        <taxon>Dikarya</taxon>
        <taxon>Ascomycota</taxon>
        <taxon>Pezizomycotina</taxon>
        <taxon>Leotiomycetes</taxon>
        <taxon>Helotiales</taxon>
        <taxon>Sclerotiniaceae</taxon>
        <taxon>Botrytis</taxon>
    </lineage>
</organism>
<evidence type="ECO:0000313" key="2">
    <source>
        <dbReference type="Proteomes" id="UP000308671"/>
    </source>
</evidence>
<protein>
    <submittedName>
        <fullName evidence="1">Uncharacterized protein</fullName>
    </submittedName>
</protein>